<dbReference type="EMBL" id="DF237634">
    <property type="protein sequence ID" value="GAQ90787.1"/>
    <property type="molecule type" value="Genomic_DNA"/>
</dbReference>
<keyword evidence="3" id="KW-1185">Reference proteome</keyword>
<dbReference type="SUPFAM" id="SSF57938">
    <property type="entry name" value="DnaJ/Hsp40 cysteine-rich domain"/>
    <property type="match status" value="1"/>
</dbReference>
<organism evidence="2 3">
    <name type="scientific">Klebsormidium nitens</name>
    <name type="common">Green alga</name>
    <name type="synonym">Ulothrix nitens</name>
    <dbReference type="NCBI Taxonomy" id="105231"/>
    <lineage>
        <taxon>Eukaryota</taxon>
        <taxon>Viridiplantae</taxon>
        <taxon>Streptophyta</taxon>
        <taxon>Klebsormidiophyceae</taxon>
        <taxon>Klebsormidiales</taxon>
        <taxon>Klebsormidiaceae</taxon>
        <taxon>Klebsormidium</taxon>
    </lineage>
</organism>
<accession>A0A1Y1IQ81</accession>
<reference evidence="2 3" key="1">
    <citation type="journal article" date="2014" name="Nat. Commun.">
        <title>Klebsormidium flaccidum genome reveals primary factors for plant terrestrial adaptation.</title>
        <authorList>
            <person name="Hori K."/>
            <person name="Maruyama F."/>
            <person name="Fujisawa T."/>
            <person name="Togashi T."/>
            <person name="Yamamoto N."/>
            <person name="Seo M."/>
            <person name="Sato S."/>
            <person name="Yamada T."/>
            <person name="Mori H."/>
            <person name="Tajima N."/>
            <person name="Moriyama T."/>
            <person name="Ikeuchi M."/>
            <person name="Watanabe M."/>
            <person name="Wada H."/>
            <person name="Kobayashi K."/>
            <person name="Saito M."/>
            <person name="Masuda T."/>
            <person name="Sasaki-Sekimoto Y."/>
            <person name="Mashiguchi K."/>
            <person name="Awai K."/>
            <person name="Shimojima M."/>
            <person name="Masuda S."/>
            <person name="Iwai M."/>
            <person name="Nobusawa T."/>
            <person name="Narise T."/>
            <person name="Kondo S."/>
            <person name="Saito H."/>
            <person name="Sato R."/>
            <person name="Murakawa M."/>
            <person name="Ihara Y."/>
            <person name="Oshima-Yamada Y."/>
            <person name="Ohtaka K."/>
            <person name="Satoh M."/>
            <person name="Sonobe K."/>
            <person name="Ishii M."/>
            <person name="Ohtani R."/>
            <person name="Kanamori-Sato M."/>
            <person name="Honoki R."/>
            <person name="Miyazaki D."/>
            <person name="Mochizuki H."/>
            <person name="Umetsu J."/>
            <person name="Higashi K."/>
            <person name="Shibata D."/>
            <person name="Kamiya Y."/>
            <person name="Sato N."/>
            <person name="Nakamura Y."/>
            <person name="Tabata S."/>
            <person name="Ida S."/>
            <person name="Kurokawa K."/>
            <person name="Ohta H."/>
        </authorList>
    </citation>
    <scope>NUCLEOTIDE SEQUENCE [LARGE SCALE GENOMIC DNA]</scope>
    <source>
        <strain evidence="2 3">NIES-2285</strain>
    </source>
</reference>
<dbReference type="InterPro" id="IPR036410">
    <property type="entry name" value="HSP_DnaJ_Cys-rich_dom_sf"/>
</dbReference>
<keyword evidence="1" id="KW-1133">Transmembrane helix</keyword>
<protein>
    <submittedName>
        <fullName evidence="2">Uncharacterized protein</fullName>
    </submittedName>
</protein>
<keyword evidence="1" id="KW-0812">Transmembrane</keyword>
<dbReference type="AlphaFoldDB" id="A0A1Y1IQ81"/>
<dbReference type="OrthoDB" id="4733at2759"/>
<feature type="transmembrane region" description="Helical" evidence="1">
    <location>
        <begin position="63"/>
        <end position="83"/>
    </location>
</feature>
<dbReference type="Proteomes" id="UP000054558">
    <property type="component" value="Unassembled WGS sequence"/>
</dbReference>
<dbReference type="PANTHER" id="PTHR15852:SF27">
    <property type="entry name" value="PROTEIN DISULFIDE-ISOMERASE LQY1, CHLOROPLASTIC"/>
    <property type="match status" value="1"/>
</dbReference>
<sequence>MALSAAAASVSAPVSTAGASRNFSQFQGLRPTTPAQIASRPTYQVHCRRVVAPRALDVDSGTAIGVAAAIAGLAAGIAIPVFYEIQVKGASSRENDQPCFPCKGTGSLLCRFCQGQGVIVVDLGMGAKEESQCINCEGNGSVTCTTCNGSGVQPRYLDRREFRDDD</sequence>
<keyword evidence="1" id="KW-0472">Membrane</keyword>
<evidence type="ECO:0000313" key="2">
    <source>
        <dbReference type="EMBL" id="GAQ90787.1"/>
    </source>
</evidence>
<name>A0A1Y1IQ81_KLENI</name>
<evidence type="ECO:0000256" key="1">
    <source>
        <dbReference type="SAM" id="Phobius"/>
    </source>
</evidence>
<gene>
    <name evidence="2" type="ORF">KFL_006850010</name>
</gene>
<proteinExistence type="predicted"/>
<evidence type="ECO:0000313" key="3">
    <source>
        <dbReference type="Proteomes" id="UP000054558"/>
    </source>
</evidence>
<dbReference type="PANTHER" id="PTHR15852">
    <property type="entry name" value="PLASTID TRANSCRIPTIONALLY ACTIVE PROTEIN"/>
    <property type="match status" value="1"/>
</dbReference>
<dbReference type="STRING" id="105231.A0A1Y1IQ81"/>
<dbReference type="OMA" id="RFCMGAG"/>